<keyword evidence="1" id="KW-0472">Membrane</keyword>
<keyword evidence="1" id="KW-1133">Transmembrane helix</keyword>
<proteinExistence type="predicted"/>
<accession>A0A6M3J2D1</accession>
<sequence length="42" mass="4677">MVQEYGDINMETVWWIIDRLIEAAAMIGVVAFFALIALAYGA</sequence>
<evidence type="ECO:0000256" key="1">
    <source>
        <dbReference type="SAM" id="Phobius"/>
    </source>
</evidence>
<organism evidence="2">
    <name type="scientific">viral metagenome</name>
    <dbReference type="NCBI Taxonomy" id="1070528"/>
    <lineage>
        <taxon>unclassified sequences</taxon>
        <taxon>metagenomes</taxon>
        <taxon>organismal metagenomes</taxon>
    </lineage>
</organism>
<reference evidence="2" key="1">
    <citation type="submission" date="2020-03" db="EMBL/GenBank/DDBJ databases">
        <title>The deep terrestrial virosphere.</title>
        <authorList>
            <person name="Holmfeldt K."/>
            <person name="Nilsson E."/>
            <person name="Simone D."/>
            <person name="Lopez-Fernandez M."/>
            <person name="Wu X."/>
            <person name="de Brujin I."/>
            <person name="Lundin D."/>
            <person name="Andersson A."/>
            <person name="Bertilsson S."/>
            <person name="Dopson M."/>
        </authorList>
    </citation>
    <scope>NUCLEOTIDE SEQUENCE</scope>
    <source>
        <strain evidence="3">MM415A00726</strain>
        <strain evidence="2">MM415B00544</strain>
    </source>
</reference>
<gene>
    <name evidence="3" type="ORF">MM415A00726_0017</name>
    <name evidence="2" type="ORF">MM415B00544_0034</name>
</gene>
<protein>
    <submittedName>
        <fullName evidence="2">Uncharacterized protein</fullName>
    </submittedName>
</protein>
<name>A0A6M3J2D1_9ZZZZ</name>
<dbReference type="AlphaFoldDB" id="A0A6M3J2D1"/>
<dbReference type="EMBL" id="MT142420">
    <property type="protein sequence ID" value="QJA80404.1"/>
    <property type="molecule type" value="Genomic_DNA"/>
</dbReference>
<evidence type="ECO:0000313" key="3">
    <source>
        <dbReference type="EMBL" id="QJA80404.1"/>
    </source>
</evidence>
<dbReference type="EMBL" id="MT141512">
    <property type="protein sequence ID" value="QJA64089.1"/>
    <property type="molecule type" value="Genomic_DNA"/>
</dbReference>
<feature type="transmembrane region" description="Helical" evidence="1">
    <location>
        <begin position="20"/>
        <end position="40"/>
    </location>
</feature>
<evidence type="ECO:0000313" key="2">
    <source>
        <dbReference type="EMBL" id="QJA64089.1"/>
    </source>
</evidence>
<keyword evidence="1" id="KW-0812">Transmembrane</keyword>